<keyword evidence="2" id="KW-1185">Reference proteome</keyword>
<reference evidence="1 2" key="1">
    <citation type="submission" date="2019-05" db="EMBL/GenBank/DDBJ databases">
        <title>Another draft genome of Portunus trituberculatus and its Hox gene families provides insights of decapod evolution.</title>
        <authorList>
            <person name="Jeong J.-H."/>
            <person name="Song I."/>
            <person name="Kim S."/>
            <person name="Choi T."/>
            <person name="Kim D."/>
            <person name="Ryu S."/>
            <person name="Kim W."/>
        </authorList>
    </citation>
    <scope>NUCLEOTIDE SEQUENCE [LARGE SCALE GENOMIC DNA]</scope>
    <source>
        <tissue evidence="1">Muscle</tissue>
    </source>
</reference>
<comment type="caution">
    <text evidence="1">The sequence shown here is derived from an EMBL/GenBank/DDBJ whole genome shotgun (WGS) entry which is preliminary data.</text>
</comment>
<protein>
    <submittedName>
        <fullName evidence="1">Uncharacterized protein</fullName>
    </submittedName>
</protein>
<name>A0A5B7IYP1_PORTR</name>
<organism evidence="1 2">
    <name type="scientific">Portunus trituberculatus</name>
    <name type="common">Swimming crab</name>
    <name type="synonym">Neptunus trituberculatus</name>
    <dbReference type="NCBI Taxonomy" id="210409"/>
    <lineage>
        <taxon>Eukaryota</taxon>
        <taxon>Metazoa</taxon>
        <taxon>Ecdysozoa</taxon>
        <taxon>Arthropoda</taxon>
        <taxon>Crustacea</taxon>
        <taxon>Multicrustacea</taxon>
        <taxon>Malacostraca</taxon>
        <taxon>Eumalacostraca</taxon>
        <taxon>Eucarida</taxon>
        <taxon>Decapoda</taxon>
        <taxon>Pleocyemata</taxon>
        <taxon>Brachyura</taxon>
        <taxon>Eubrachyura</taxon>
        <taxon>Portunoidea</taxon>
        <taxon>Portunidae</taxon>
        <taxon>Portuninae</taxon>
        <taxon>Portunus</taxon>
    </lineage>
</organism>
<evidence type="ECO:0000313" key="2">
    <source>
        <dbReference type="Proteomes" id="UP000324222"/>
    </source>
</evidence>
<dbReference type="AlphaFoldDB" id="A0A5B7IYP1"/>
<sequence length="134" mass="15006">MSAVTRFKQSVSQSREGAQGTSSIARLRLGHTTLSAHLHRLHPFCPWYRTTPEAIEHFLLQCPRLFSQHTALRSWLSALAITILDLSTLLAASGVHLSLATCCPTPYFCLLEEDRPATMPVIPTQEYPRTHKNP</sequence>
<gene>
    <name evidence="1" type="ORF">E2C01_080114</name>
</gene>
<evidence type="ECO:0000313" key="1">
    <source>
        <dbReference type="EMBL" id="MPC85344.1"/>
    </source>
</evidence>
<dbReference type="EMBL" id="VSRR010068146">
    <property type="protein sequence ID" value="MPC85344.1"/>
    <property type="molecule type" value="Genomic_DNA"/>
</dbReference>
<accession>A0A5B7IYP1</accession>
<proteinExistence type="predicted"/>
<dbReference type="Proteomes" id="UP000324222">
    <property type="component" value="Unassembled WGS sequence"/>
</dbReference>